<name>A0A6G1EJ55_9ORYZ</name>
<dbReference type="PANTHER" id="PTHR33085:SF88">
    <property type="entry name" value="OS08G0165000 PROTEIN"/>
    <property type="match status" value="1"/>
</dbReference>
<evidence type="ECO:0000313" key="2">
    <source>
        <dbReference type="Proteomes" id="UP000479710"/>
    </source>
</evidence>
<dbReference type="Proteomes" id="UP000479710">
    <property type="component" value="Unassembled WGS sequence"/>
</dbReference>
<proteinExistence type="predicted"/>
<sequence length="121" mass="13638">MFHGLAEYVPEYNLWFGLSSSNNTNHLCAFDLAGAAQRLGRPQATHGLEADDTLPGAPGGRQVLRCKILRDPRLRHGYAHREFETYGLFTGVEVEPCGKAGRGLRMVKHWSECYHWNDIIL</sequence>
<evidence type="ECO:0000313" key="1">
    <source>
        <dbReference type="EMBL" id="KAF0925095.1"/>
    </source>
</evidence>
<keyword evidence="2" id="KW-1185">Reference proteome</keyword>
<dbReference type="PANTHER" id="PTHR33085">
    <property type="entry name" value="OS12G0113100 PROTEIN-RELATED"/>
    <property type="match status" value="1"/>
</dbReference>
<dbReference type="InterPro" id="IPR012871">
    <property type="entry name" value="DUF1668_ORYSA"/>
</dbReference>
<comment type="caution">
    <text evidence="1">The sequence shown here is derived from an EMBL/GenBank/DDBJ whole genome shotgun (WGS) entry which is preliminary data.</text>
</comment>
<organism evidence="1 2">
    <name type="scientific">Oryza meyeriana var. granulata</name>
    <dbReference type="NCBI Taxonomy" id="110450"/>
    <lineage>
        <taxon>Eukaryota</taxon>
        <taxon>Viridiplantae</taxon>
        <taxon>Streptophyta</taxon>
        <taxon>Embryophyta</taxon>
        <taxon>Tracheophyta</taxon>
        <taxon>Spermatophyta</taxon>
        <taxon>Magnoliopsida</taxon>
        <taxon>Liliopsida</taxon>
        <taxon>Poales</taxon>
        <taxon>Poaceae</taxon>
        <taxon>BOP clade</taxon>
        <taxon>Oryzoideae</taxon>
        <taxon>Oryzeae</taxon>
        <taxon>Oryzinae</taxon>
        <taxon>Oryza</taxon>
        <taxon>Oryza meyeriana</taxon>
    </lineage>
</organism>
<reference evidence="1 2" key="1">
    <citation type="submission" date="2019-11" db="EMBL/GenBank/DDBJ databases">
        <title>Whole genome sequence of Oryza granulata.</title>
        <authorList>
            <person name="Li W."/>
        </authorList>
    </citation>
    <scope>NUCLEOTIDE SEQUENCE [LARGE SCALE GENOMIC DNA]</scope>
    <source>
        <strain evidence="2">cv. Menghai</strain>
        <tissue evidence="1">Leaf</tissue>
    </source>
</reference>
<dbReference type="Pfam" id="PF07893">
    <property type="entry name" value="DUF1668"/>
    <property type="match status" value="1"/>
</dbReference>
<dbReference type="OrthoDB" id="594858at2759"/>
<dbReference type="AlphaFoldDB" id="A0A6G1EJ55"/>
<protein>
    <submittedName>
        <fullName evidence="1">Uncharacterized protein</fullName>
    </submittedName>
</protein>
<gene>
    <name evidence="1" type="ORF">E2562_015385</name>
</gene>
<accession>A0A6G1EJ55</accession>
<dbReference type="EMBL" id="SPHZ02000003">
    <property type="protein sequence ID" value="KAF0925095.1"/>
    <property type="molecule type" value="Genomic_DNA"/>
</dbReference>